<dbReference type="Pfam" id="PF16538">
    <property type="entry name" value="FlgT_C"/>
    <property type="match status" value="1"/>
</dbReference>
<protein>
    <recommendedName>
        <fullName evidence="1">Flagellar assembly protein T C-terminal domain-containing protein</fullName>
    </recommendedName>
</protein>
<organism evidence="2 3">
    <name type="scientific">Periweissella ghanensis</name>
    <dbReference type="NCBI Taxonomy" id="467997"/>
    <lineage>
        <taxon>Bacteria</taxon>
        <taxon>Bacillati</taxon>
        <taxon>Bacillota</taxon>
        <taxon>Bacilli</taxon>
        <taxon>Lactobacillales</taxon>
        <taxon>Lactobacillaceae</taxon>
        <taxon>Periweissella</taxon>
    </lineage>
</organism>
<evidence type="ECO:0000259" key="1">
    <source>
        <dbReference type="Pfam" id="PF16538"/>
    </source>
</evidence>
<evidence type="ECO:0000313" key="2">
    <source>
        <dbReference type="EMBL" id="CAH0419375.1"/>
    </source>
</evidence>
<sequence>MTEQLNGKVIRILSEKEIIINLGKSQGIQTGDEFIITNNYTEIVDPETNINYGLLYDKKDMLEVTRVFEKFCILSKLSRERIGNTINASFNNSFSSLKNIYGSIQITTEDLNVKHSQIDPMNSVDSYDTPIQIGDKAFFVAKI</sequence>
<reference evidence="2 3" key="1">
    <citation type="submission" date="2021-11" db="EMBL/GenBank/DDBJ databases">
        <authorList>
            <person name="Depoorter E."/>
        </authorList>
    </citation>
    <scope>NUCLEOTIDE SEQUENCE [LARGE SCALE GENOMIC DNA]</scope>
    <source>
        <strain evidence="2 3">LMG 24286</strain>
    </source>
</reference>
<keyword evidence="3" id="KW-1185">Reference proteome</keyword>
<name>A0ABM8ZF93_9LACO</name>
<feature type="domain" description="Flagellar assembly protein T C-terminal" evidence="1">
    <location>
        <begin position="16"/>
        <end position="75"/>
    </location>
</feature>
<dbReference type="RefSeq" id="WP_250787465.1">
    <property type="nucleotide sequence ID" value="NZ_JAGMVW010000028.1"/>
</dbReference>
<gene>
    <name evidence="2" type="ORF">WGH24286_01825</name>
</gene>
<dbReference type="EMBL" id="CAKKNT010000036">
    <property type="protein sequence ID" value="CAH0419375.1"/>
    <property type="molecule type" value="Genomic_DNA"/>
</dbReference>
<evidence type="ECO:0000313" key="3">
    <source>
        <dbReference type="Proteomes" id="UP000789719"/>
    </source>
</evidence>
<dbReference type="InterPro" id="IPR038165">
    <property type="entry name" value="FlgT_C_sf"/>
</dbReference>
<dbReference type="InterPro" id="IPR032388">
    <property type="entry name" value="FlgT_C"/>
</dbReference>
<comment type="caution">
    <text evidence="2">The sequence shown here is derived from an EMBL/GenBank/DDBJ whole genome shotgun (WGS) entry which is preliminary data.</text>
</comment>
<proteinExistence type="predicted"/>
<accession>A0ABM8ZF93</accession>
<dbReference type="Proteomes" id="UP000789719">
    <property type="component" value="Unassembled WGS sequence"/>
</dbReference>
<dbReference type="Gene3D" id="2.40.10.410">
    <property type="entry name" value="FlgT, C-terminal domain"/>
    <property type="match status" value="1"/>
</dbReference>